<evidence type="ECO:0000256" key="11">
    <source>
        <dbReference type="ARBA" id="ARBA00023242"/>
    </source>
</evidence>
<keyword evidence="12" id="KW-0966">Cell projection</keyword>
<evidence type="ECO:0000256" key="1">
    <source>
        <dbReference type="ARBA" id="ARBA00004123"/>
    </source>
</evidence>
<evidence type="ECO:0000313" key="19">
    <source>
        <dbReference type="EMBL" id="GCB70937.1"/>
    </source>
</evidence>
<evidence type="ECO:0000256" key="17">
    <source>
        <dbReference type="ARBA" id="ARBA00082683"/>
    </source>
</evidence>
<gene>
    <name evidence="19" type="ORF">scyTo_0008726</name>
</gene>
<feature type="region of interest" description="Disordered" evidence="18">
    <location>
        <begin position="258"/>
        <end position="328"/>
    </location>
</feature>
<protein>
    <recommendedName>
        <fullName evidence="17">Protein phosphatase 1 regulatory subunit 19</fullName>
    </recommendedName>
    <alternativeName>
        <fullName evidence="16">RNA polymerase II subunit 5-mediating protein</fullName>
    </alternativeName>
</protein>
<dbReference type="PANTHER" id="PTHR15111:SF0">
    <property type="entry name" value="UNCONVENTIONAL PREFOLDIN RPB5 INTERACTOR 1"/>
    <property type="match status" value="1"/>
</dbReference>
<reference evidence="19 20" key="1">
    <citation type="journal article" date="2018" name="Nat. Ecol. Evol.">
        <title>Shark genomes provide insights into elasmobranch evolution and the origin of vertebrates.</title>
        <authorList>
            <person name="Hara Y"/>
            <person name="Yamaguchi K"/>
            <person name="Onimaru K"/>
            <person name="Kadota M"/>
            <person name="Koyanagi M"/>
            <person name="Keeley SD"/>
            <person name="Tatsumi K"/>
            <person name="Tanaka K"/>
            <person name="Motone F"/>
            <person name="Kageyama Y"/>
            <person name="Nozu R"/>
            <person name="Adachi N"/>
            <person name="Nishimura O"/>
            <person name="Nakagawa R"/>
            <person name="Tanegashima C"/>
            <person name="Kiyatake I"/>
            <person name="Matsumoto R"/>
            <person name="Murakumo K"/>
            <person name="Nishida K"/>
            <person name="Terakita A"/>
            <person name="Kuratani S"/>
            <person name="Sato K"/>
            <person name="Hyodo S Kuraku.S."/>
        </authorList>
    </citation>
    <scope>NUCLEOTIDE SEQUENCE [LARGE SCALE GENOMIC DNA]</scope>
</reference>
<dbReference type="PANTHER" id="PTHR15111">
    <property type="entry name" value="RNA POLYMERASE II SUBUNIT 5-MEDIATING PROTEIN NNX3"/>
    <property type="match status" value="1"/>
</dbReference>
<name>A0A401PCT8_SCYTO</name>
<dbReference type="Proteomes" id="UP000288216">
    <property type="component" value="Unassembled WGS sequence"/>
</dbReference>
<proteinExistence type="inferred from homology"/>
<keyword evidence="6" id="KW-0678">Repressor</keyword>
<evidence type="ECO:0000256" key="18">
    <source>
        <dbReference type="SAM" id="MobiDB-lite"/>
    </source>
</evidence>
<evidence type="ECO:0000256" key="3">
    <source>
        <dbReference type="ARBA" id="ARBA00004279"/>
    </source>
</evidence>
<dbReference type="InterPro" id="IPR009053">
    <property type="entry name" value="Prefoldin"/>
</dbReference>
<evidence type="ECO:0000256" key="5">
    <source>
        <dbReference type="ARBA" id="ARBA00022490"/>
    </source>
</evidence>
<dbReference type="GO" id="GO:0005634">
    <property type="term" value="C:nucleus"/>
    <property type="evidence" value="ECO:0007669"/>
    <property type="project" value="UniProtKB-SubCell"/>
</dbReference>
<evidence type="ECO:0000256" key="7">
    <source>
        <dbReference type="ARBA" id="ARBA00022553"/>
    </source>
</evidence>
<organism evidence="19 20">
    <name type="scientific">Scyliorhinus torazame</name>
    <name type="common">Cloudy catshark</name>
    <name type="synonym">Catulus torazame</name>
    <dbReference type="NCBI Taxonomy" id="75743"/>
    <lineage>
        <taxon>Eukaryota</taxon>
        <taxon>Metazoa</taxon>
        <taxon>Chordata</taxon>
        <taxon>Craniata</taxon>
        <taxon>Vertebrata</taxon>
        <taxon>Chondrichthyes</taxon>
        <taxon>Elasmobranchii</taxon>
        <taxon>Galeomorphii</taxon>
        <taxon>Galeoidea</taxon>
        <taxon>Carcharhiniformes</taxon>
        <taxon>Scyliorhinidae</taxon>
        <taxon>Scyliorhinus</taxon>
    </lineage>
</organism>
<keyword evidence="20" id="KW-1185">Reference proteome</keyword>
<feature type="compositionally biased region" description="Basic and acidic residues" evidence="18">
    <location>
        <begin position="272"/>
        <end position="305"/>
    </location>
</feature>
<dbReference type="OMA" id="HWKKVDD"/>
<dbReference type="GO" id="GO:0030425">
    <property type="term" value="C:dendrite"/>
    <property type="evidence" value="ECO:0007669"/>
    <property type="project" value="UniProtKB-SubCell"/>
</dbReference>
<evidence type="ECO:0000313" key="20">
    <source>
        <dbReference type="Proteomes" id="UP000288216"/>
    </source>
</evidence>
<comment type="function">
    <text evidence="14">Plays a central role in maintaining S6K1 signaling and BAD phosphorylation under normal growth conditions thereby protecting cells from potential deleterious effects of sustained S6K1 signaling. The URI1-PPP1CC complex acts as a central component of a negative feedback mechanism that counteracts excessive S6K1 survival signaling to BAD in response to growth factors. Mediates inhibition of PPP1CC phosphatase activity in mitochondria. Coordinates the regulation of nutrient-sensitive gene expression availability in a mTOR-dependent manner. Seems to be a scaffolding protein able to assemble a prefoldin-like complex that contains PFDs and proteins with roles in transcription and ubiquitination.</text>
</comment>
<evidence type="ECO:0000256" key="4">
    <source>
        <dbReference type="ARBA" id="ARBA00004496"/>
    </source>
</evidence>
<comment type="caution">
    <text evidence="19">The sequence shown here is derived from an EMBL/GenBank/DDBJ whole genome shotgun (WGS) entry which is preliminary data.</text>
</comment>
<comment type="subcellular location">
    <subcellularLocation>
        <location evidence="3">Cell projection</location>
        <location evidence="3">Dendrite</location>
    </subcellularLocation>
    <subcellularLocation>
        <location evidence="4">Cytoplasm</location>
    </subcellularLocation>
    <subcellularLocation>
        <location evidence="2">Mitochondrion</location>
    </subcellularLocation>
    <subcellularLocation>
        <location evidence="1">Nucleus</location>
    </subcellularLocation>
</comment>
<evidence type="ECO:0000256" key="9">
    <source>
        <dbReference type="ARBA" id="ARBA00023128"/>
    </source>
</evidence>
<sequence>MYCEIIPPFVLWGTSVMELKENMQKTVNSNWINNTTLQYYNCYPFWELAVIRFTNEPFRFIVVASCKEKIQHWVKVQDDYEALQSRLKTLPDKVSYDVMVPFGSLAFMPGQLIHTNEVTVLLGDNWFAKCSAKQAIDLVEHRKIHVQKTLDDLHKVMNSFESKVQFAEMEKPGKEGIIEILEEIQNEDLEIKDLKSEGKHRQAHKPKENPKPKEVFVAEWEDGDGGGDCRPSILSEEELWARLDELEQQEELQDKIDRMSADGNSEESSSSEEEKDKIIKPNLDERPDWKNLLSEHENDDHEKATELSVPSTHINSLEQKHSHEDDEEEVIGDYNVPTIHFIHTVEPKRVRINTGKNTTLKFSEKKEEAKRKRRNSTGNGNTAPELPNIKTPADIYRVFVDVVNGEYIPRKSILKSRSRENSVCSDTSESSTTEFEDRRCTLRSLSHEEAIHSDASECSILEEEGNISSKPFPLPSSFEAFSGTVVEKELISPTLIAHSTIAHPVLPTIPEKKVSEEESFLETSQELPKRVSKFKAARMQQRK</sequence>
<evidence type="ECO:0000256" key="6">
    <source>
        <dbReference type="ARBA" id="ARBA00022491"/>
    </source>
</evidence>
<dbReference type="CDD" id="cd23159">
    <property type="entry name" value="Prefoldin_URI1"/>
    <property type="match status" value="1"/>
</dbReference>
<dbReference type="GO" id="GO:0019212">
    <property type="term" value="F:phosphatase inhibitor activity"/>
    <property type="evidence" value="ECO:0007669"/>
    <property type="project" value="TreeGrafter"/>
</dbReference>
<comment type="similarity">
    <text evidence="13">Belongs to the RNA polymerase II subunit 5-mediating protein family.</text>
</comment>
<feature type="region of interest" description="Disordered" evidence="18">
    <location>
        <begin position="195"/>
        <end position="215"/>
    </location>
</feature>
<keyword evidence="10" id="KW-0804">Transcription</keyword>
<dbReference type="InterPro" id="IPR004127">
    <property type="entry name" value="Prefoldin_subunit_alpha"/>
</dbReference>
<dbReference type="AlphaFoldDB" id="A0A401PCT8"/>
<dbReference type="EMBL" id="BFAA01003388">
    <property type="protein sequence ID" value="GCB70937.1"/>
    <property type="molecule type" value="Genomic_DNA"/>
</dbReference>
<accession>A0A401PCT8</accession>
<keyword evidence="5" id="KW-0963">Cytoplasm</keyword>
<dbReference type="GO" id="GO:0000122">
    <property type="term" value="P:negative regulation of transcription by RNA polymerase II"/>
    <property type="evidence" value="ECO:0007669"/>
    <property type="project" value="TreeGrafter"/>
</dbReference>
<keyword evidence="8" id="KW-0805">Transcription regulation</keyword>
<dbReference type="Gene3D" id="1.10.287.370">
    <property type="match status" value="1"/>
</dbReference>
<comment type="subunit">
    <text evidence="15">Homodimer. Component of the PAQosome complex which is responsible for the biogenesis of several protein complexes and which consists of R2TP complex members RUVBL1, RUVBL2, RPAP3 and PIH1D1, URI complex members PFDN2, PFDN6, PDRG1, UXT and URI1 as well as ASDURF, POLR2E and DNAAF10/WDR92. Interacts with POLR2E/RPB5, RUVBL2 and RUVBL1. Interacts with PFDN2, PFDN4 and STAP1; the interactions are phosphorylation-dependent and occur in a growth-dependent manner in the mitochondrion. Interacts with UXT. Interacts with PPP1CC; the interaction is phosphorylation-dependent and occurs in a growth factor-dependent manner. Interacts (via the middle C-terminal region) with GTF2F1 and GTF2F2. Interacts with DMAP1. Interacts with TSC1 and TSC2. Interacts with PRPF8 and EFTUD2 in a ZNHIT2-dependent manner.</text>
</comment>
<evidence type="ECO:0000256" key="12">
    <source>
        <dbReference type="ARBA" id="ARBA00023273"/>
    </source>
</evidence>
<dbReference type="Pfam" id="PF02996">
    <property type="entry name" value="Prefoldin"/>
    <property type="match status" value="1"/>
</dbReference>
<dbReference type="OrthoDB" id="21413at2759"/>
<feature type="compositionally biased region" description="Polar residues" evidence="18">
    <location>
        <begin position="308"/>
        <end position="317"/>
    </location>
</feature>
<evidence type="ECO:0000256" key="15">
    <source>
        <dbReference type="ARBA" id="ARBA00064379"/>
    </source>
</evidence>
<dbReference type="STRING" id="75743.A0A401PCT8"/>
<evidence type="ECO:0000256" key="16">
    <source>
        <dbReference type="ARBA" id="ARBA00078910"/>
    </source>
</evidence>
<evidence type="ECO:0000256" key="13">
    <source>
        <dbReference type="ARBA" id="ARBA00038295"/>
    </source>
</evidence>
<evidence type="ECO:0000256" key="14">
    <source>
        <dbReference type="ARBA" id="ARBA00053952"/>
    </source>
</evidence>
<keyword evidence="9" id="KW-0496">Mitochondrion</keyword>
<feature type="region of interest" description="Disordered" evidence="18">
    <location>
        <begin position="361"/>
        <end position="388"/>
    </location>
</feature>
<dbReference type="FunFam" id="1.10.287.370:FF:000008">
    <property type="entry name" value="unconventional prefoldin RPB5 interactor 1"/>
    <property type="match status" value="1"/>
</dbReference>
<dbReference type="InterPro" id="IPR052255">
    <property type="entry name" value="RNA_pol_II_subunit5-mediator"/>
</dbReference>
<dbReference type="GO" id="GO:0003714">
    <property type="term" value="F:transcription corepressor activity"/>
    <property type="evidence" value="ECO:0007669"/>
    <property type="project" value="TreeGrafter"/>
</dbReference>
<dbReference type="GO" id="GO:0003682">
    <property type="term" value="F:chromatin binding"/>
    <property type="evidence" value="ECO:0007669"/>
    <property type="project" value="TreeGrafter"/>
</dbReference>
<keyword evidence="7" id="KW-0597">Phosphoprotein</keyword>
<evidence type="ECO:0000256" key="10">
    <source>
        <dbReference type="ARBA" id="ARBA00023163"/>
    </source>
</evidence>
<dbReference type="SUPFAM" id="SSF46579">
    <property type="entry name" value="Prefoldin"/>
    <property type="match status" value="1"/>
</dbReference>
<evidence type="ECO:0000256" key="8">
    <source>
        <dbReference type="ARBA" id="ARBA00023015"/>
    </source>
</evidence>
<keyword evidence="11" id="KW-0539">Nucleus</keyword>
<evidence type="ECO:0000256" key="2">
    <source>
        <dbReference type="ARBA" id="ARBA00004173"/>
    </source>
</evidence>
<dbReference type="GO" id="GO:0005739">
    <property type="term" value="C:mitochondrion"/>
    <property type="evidence" value="ECO:0007669"/>
    <property type="project" value="UniProtKB-SubCell"/>
</dbReference>